<dbReference type="PROSITE" id="PS52016">
    <property type="entry name" value="TONB_DEPENDENT_REC_3"/>
    <property type="match status" value="1"/>
</dbReference>
<dbReference type="InterPro" id="IPR000531">
    <property type="entry name" value="Beta-barrel_TonB"/>
</dbReference>
<evidence type="ECO:0000313" key="14">
    <source>
        <dbReference type="EMBL" id="MCE7507179.1"/>
    </source>
</evidence>
<gene>
    <name evidence="14" type="ORF">LZG35_00920</name>
</gene>
<keyword evidence="6 8" id="KW-0472">Membrane</keyword>
<dbReference type="InterPro" id="IPR039426">
    <property type="entry name" value="TonB-dep_rcpt-like"/>
</dbReference>
<proteinExistence type="inferred from homology"/>
<sequence length="706" mass="77802">MRRKALPLPLALGLMAGATLAALPASAQQNDNTDDQAPRQPSHQLDAVQVSALPFDEDAASGASSFGLLEDSLLFQRSNATLGNTLEGLPGVHSDTFGGGSSRPVIRGQGAPRVSVLSDGARLFDASDISPDHATTVEPMLARKVEVLRGPSTLLYGGGAIGGVVNVLDDKVPTRMPDRPVEGFVAVRGNTVANEKAGAAGITARAGDHFAVHVEGSRRRADDYEVNGFTVPDIDGTYADSDNVSVGASWIGERGYLGMAYSYRSDIYGLPGHSHEFEGCEADGDQLSCDGDGHDHDHDHGEGEHTPPYVDLDARRIDLRGEYRQPLPGIEKVKVRSSHTDYRHHEIEEGEVGTTFRHKGYETRVEAEHAPIGGWHGVVGFQYADHQFNTQGTEALMPKTDTETLGVFAVEHYRFSEQWHLEVGARHEHQRLDPVEDPLDRPSYSDSANSLSAALTWAFLPDYNVSLSATRAQRMPHAQEMYARGVHLATNTYECGLVSSSYTCGAPGDDSAIHKETSRNIGLNLRKVRGDLTFDVGLFHNQVDNYIYARTLDQIEEFRLIKYTQDDVEFTGAEAEMRYQWTPRWSTTVFGDIVKAQFSRGGNELPRIPAKRLGGRVNTYWRAFDGELEFYRMFPQNDIAGYESRTPGYDMLNATLSYTLEGAQRYSVYLRGSNLLGEEVWNHTSFLARTVPEPGRNLTVGMRMEF</sequence>
<dbReference type="SUPFAM" id="SSF56935">
    <property type="entry name" value="Porins"/>
    <property type="match status" value="1"/>
</dbReference>
<comment type="subcellular location">
    <subcellularLocation>
        <location evidence="1 8">Cell outer membrane</location>
        <topology evidence="1 8">Multi-pass membrane protein</topology>
    </subcellularLocation>
</comment>
<evidence type="ECO:0000259" key="13">
    <source>
        <dbReference type="Pfam" id="PF07715"/>
    </source>
</evidence>
<dbReference type="AlphaFoldDB" id="A0A9Q3ZER6"/>
<dbReference type="PANTHER" id="PTHR30069:SF40">
    <property type="entry name" value="TONB-DEPENDENT RECEPTOR NMB0964-RELATED"/>
    <property type="match status" value="1"/>
</dbReference>
<dbReference type="InterPro" id="IPR037066">
    <property type="entry name" value="Plug_dom_sf"/>
</dbReference>
<dbReference type="Pfam" id="PF00593">
    <property type="entry name" value="TonB_dep_Rec_b-barrel"/>
    <property type="match status" value="1"/>
</dbReference>
<keyword evidence="15" id="KW-1185">Reference proteome</keyword>
<feature type="domain" description="TonB-dependent receptor-like beta-barrel" evidence="12">
    <location>
        <begin position="222"/>
        <end position="675"/>
    </location>
</feature>
<accession>A0A9Q3ZER6</accession>
<protein>
    <submittedName>
        <fullName evidence="14">TonB-dependent receptor</fullName>
    </submittedName>
</protein>
<evidence type="ECO:0000256" key="6">
    <source>
        <dbReference type="ARBA" id="ARBA00023136"/>
    </source>
</evidence>
<feature type="region of interest" description="Disordered" evidence="10">
    <location>
        <begin position="85"/>
        <end position="105"/>
    </location>
</feature>
<evidence type="ECO:0000256" key="4">
    <source>
        <dbReference type="ARBA" id="ARBA00022692"/>
    </source>
</evidence>
<keyword evidence="3 8" id="KW-1134">Transmembrane beta strand</keyword>
<dbReference type="InterPro" id="IPR012910">
    <property type="entry name" value="Plug_dom"/>
</dbReference>
<organism evidence="14 15">
    <name type="scientific">Alloalcanivorax xenomutans</name>
    <dbReference type="NCBI Taxonomy" id="1094342"/>
    <lineage>
        <taxon>Bacteria</taxon>
        <taxon>Pseudomonadati</taxon>
        <taxon>Pseudomonadota</taxon>
        <taxon>Gammaproteobacteria</taxon>
        <taxon>Oceanospirillales</taxon>
        <taxon>Alcanivoracaceae</taxon>
        <taxon>Alloalcanivorax</taxon>
    </lineage>
</organism>
<evidence type="ECO:0000259" key="12">
    <source>
        <dbReference type="Pfam" id="PF00593"/>
    </source>
</evidence>
<feature type="region of interest" description="Disordered" evidence="10">
    <location>
        <begin position="286"/>
        <end position="309"/>
    </location>
</feature>
<dbReference type="GO" id="GO:0044718">
    <property type="term" value="P:siderophore transmembrane transport"/>
    <property type="evidence" value="ECO:0007669"/>
    <property type="project" value="TreeGrafter"/>
</dbReference>
<evidence type="ECO:0000256" key="10">
    <source>
        <dbReference type="SAM" id="MobiDB-lite"/>
    </source>
</evidence>
<evidence type="ECO:0000256" key="11">
    <source>
        <dbReference type="SAM" id="SignalP"/>
    </source>
</evidence>
<evidence type="ECO:0000256" key="9">
    <source>
        <dbReference type="RuleBase" id="RU003357"/>
    </source>
</evidence>
<keyword evidence="7 8" id="KW-0998">Cell outer membrane</keyword>
<dbReference type="PANTHER" id="PTHR30069">
    <property type="entry name" value="TONB-DEPENDENT OUTER MEMBRANE RECEPTOR"/>
    <property type="match status" value="1"/>
</dbReference>
<name>A0A9Q3ZER6_9GAMM</name>
<evidence type="ECO:0000256" key="2">
    <source>
        <dbReference type="ARBA" id="ARBA00022448"/>
    </source>
</evidence>
<reference evidence="14" key="1">
    <citation type="submission" date="2022-01" db="EMBL/GenBank/DDBJ databases">
        <authorList>
            <person name="Karlyshev A.V."/>
            <person name="Jaspars M."/>
        </authorList>
    </citation>
    <scope>NUCLEOTIDE SEQUENCE</scope>
    <source>
        <strain evidence="14">AGSA3-2</strain>
    </source>
</reference>
<evidence type="ECO:0000313" key="15">
    <source>
        <dbReference type="Proteomes" id="UP001107961"/>
    </source>
</evidence>
<dbReference type="Pfam" id="PF07715">
    <property type="entry name" value="Plug"/>
    <property type="match status" value="1"/>
</dbReference>
<dbReference type="EMBL" id="JAJVKT010000001">
    <property type="protein sequence ID" value="MCE7507179.1"/>
    <property type="molecule type" value="Genomic_DNA"/>
</dbReference>
<evidence type="ECO:0000256" key="7">
    <source>
        <dbReference type="ARBA" id="ARBA00023237"/>
    </source>
</evidence>
<dbReference type="RefSeq" id="WP_026949817.1">
    <property type="nucleotide sequence ID" value="NZ_CP169221.1"/>
</dbReference>
<keyword evidence="5 9" id="KW-0798">TonB box</keyword>
<comment type="similarity">
    <text evidence="8 9">Belongs to the TonB-dependent receptor family.</text>
</comment>
<keyword evidence="4 8" id="KW-0812">Transmembrane</keyword>
<dbReference type="Gene3D" id="2.40.170.20">
    <property type="entry name" value="TonB-dependent receptor, beta-barrel domain"/>
    <property type="match status" value="1"/>
</dbReference>
<keyword evidence="2 8" id="KW-0813">Transport</keyword>
<feature type="chain" id="PRO_5040329561" evidence="11">
    <location>
        <begin position="22"/>
        <end position="706"/>
    </location>
</feature>
<keyword evidence="14" id="KW-0675">Receptor</keyword>
<dbReference type="GO" id="GO:0015344">
    <property type="term" value="F:siderophore uptake transmembrane transporter activity"/>
    <property type="evidence" value="ECO:0007669"/>
    <property type="project" value="TreeGrafter"/>
</dbReference>
<evidence type="ECO:0000256" key="3">
    <source>
        <dbReference type="ARBA" id="ARBA00022452"/>
    </source>
</evidence>
<comment type="caution">
    <text evidence="14">The sequence shown here is derived from an EMBL/GenBank/DDBJ whole genome shotgun (WGS) entry which is preliminary data.</text>
</comment>
<feature type="signal peptide" evidence="11">
    <location>
        <begin position="1"/>
        <end position="21"/>
    </location>
</feature>
<evidence type="ECO:0000256" key="5">
    <source>
        <dbReference type="ARBA" id="ARBA00023077"/>
    </source>
</evidence>
<evidence type="ECO:0000256" key="8">
    <source>
        <dbReference type="PROSITE-ProRule" id="PRU01360"/>
    </source>
</evidence>
<feature type="compositionally biased region" description="Basic and acidic residues" evidence="10">
    <location>
        <begin position="291"/>
        <end position="305"/>
    </location>
</feature>
<feature type="domain" description="TonB-dependent receptor plug" evidence="13">
    <location>
        <begin position="76"/>
        <end position="164"/>
    </location>
</feature>
<dbReference type="GO" id="GO:0009279">
    <property type="term" value="C:cell outer membrane"/>
    <property type="evidence" value="ECO:0007669"/>
    <property type="project" value="UniProtKB-SubCell"/>
</dbReference>
<dbReference type="Gene3D" id="2.170.130.10">
    <property type="entry name" value="TonB-dependent receptor, plug domain"/>
    <property type="match status" value="1"/>
</dbReference>
<dbReference type="InterPro" id="IPR036942">
    <property type="entry name" value="Beta-barrel_TonB_sf"/>
</dbReference>
<evidence type="ECO:0000256" key="1">
    <source>
        <dbReference type="ARBA" id="ARBA00004571"/>
    </source>
</evidence>
<keyword evidence="11" id="KW-0732">Signal</keyword>
<dbReference type="Proteomes" id="UP001107961">
    <property type="component" value="Unassembled WGS sequence"/>
</dbReference>